<name>A0AB74ULJ4_9VIRU</name>
<proteinExistence type="predicted"/>
<sequence length="80" mass="8904">MVFIQGPEGLIELKTIDVVKVIEDDPTGYVHRAYTIAWKMQDLLADTPYFKELKVDIDHLKSELAAAVGATAFQLAGLRD</sequence>
<organism evidence="1">
    <name type="scientific">Caulobacter phage BL57</name>
    <dbReference type="NCBI Taxonomy" id="3348355"/>
    <lineage>
        <taxon>Viruses</taxon>
    </lineage>
</organism>
<protein>
    <submittedName>
        <fullName evidence="1">Uncharacterized protein</fullName>
    </submittedName>
</protein>
<reference evidence="1" key="1">
    <citation type="submission" date="2024-10" db="EMBL/GenBank/DDBJ databases">
        <title>Genetic diversity among independent isolates of the Dolichocephalovirinae subfamily.</title>
        <authorList>
            <person name="Ely B."/>
            <person name="Thomas Q."/>
            <person name="Mohammadi T."/>
        </authorList>
    </citation>
    <scope>NUCLEOTIDE SEQUENCE</scope>
</reference>
<accession>A0AB74ULJ4</accession>
<evidence type="ECO:0000313" key="1">
    <source>
        <dbReference type="EMBL" id="XHV10684.1"/>
    </source>
</evidence>
<gene>
    <name evidence="1" type="ORF">BL57_212c</name>
</gene>
<dbReference type="EMBL" id="PQ287320">
    <property type="protein sequence ID" value="XHV10684.1"/>
    <property type="molecule type" value="Genomic_DNA"/>
</dbReference>